<dbReference type="InterPro" id="IPR058591">
    <property type="entry name" value="Gtf3_N"/>
</dbReference>
<sequence length="337" mass="38222">MSYWVFDHIEVDDYLAFDKPKRDVVTFATAIGWQKLPYFITAWSDEPEASIRARLIGVLAATQAGDTVLHQVPSYNGYRYDEIVLDEMTQRGLINVAIVHDLESIRLGEKVLEPELTLLRQFKAIIVHNQRMKAWLEQHQVTVPIIVLEVFDYRSSVPAPTQQFARKLHYAGSLAPEKAPFLQSWSPALNLTVYGNPNQTLRNQQAFAIHPPVHGDILPGIMQDGFGLVWDGDIQPADNEFGRYTRMNNPHKFSLYMAAGLPVIVWSEMAIATVVQRHQLGYVINSLTDLPALLNTVTAASYRKLQANVQAMSMRVRNGFYTQRALLTMMILLEERA</sequence>
<keyword evidence="4" id="KW-0328">Glycosyltransferase</keyword>
<dbReference type="Pfam" id="PF26334">
    <property type="entry name" value="Gtf3_N"/>
    <property type="match status" value="1"/>
</dbReference>
<evidence type="ECO:0000313" key="5">
    <source>
        <dbReference type="Proteomes" id="UP000032289"/>
    </source>
</evidence>
<feature type="domain" description="Glucosyltransferase 3-like N-terminal" evidence="2">
    <location>
        <begin position="3"/>
        <end position="149"/>
    </location>
</feature>
<gene>
    <name evidence="4" type="primary">wbbI</name>
    <name evidence="4" type="ORF">ab3b_00093</name>
</gene>
<comment type="caution">
    <text evidence="4">The sequence shown here is derived from an EMBL/GenBank/DDBJ whole genome shotgun (WGS) entry which is preliminary data.</text>
</comment>
<evidence type="ECO:0000259" key="2">
    <source>
        <dbReference type="Pfam" id="PF26334"/>
    </source>
</evidence>
<dbReference type="PIRSF" id="PIRSF007023">
    <property type="entry name" value="UDP-Galf_transf"/>
    <property type="match status" value="1"/>
</dbReference>
<dbReference type="Pfam" id="PF26337">
    <property type="entry name" value="Gtf3_C"/>
    <property type="match status" value="1"/>
</dbReference>
<proteinExistence type="predicted"/>
<dbReference type="EMBL" id="JWHT01000003">
    <property type="protein sequence ID" value="KIU25712.1"/>
    <property type="molecule type" value="Genomic_DNA"/>
</dbReference>
<evidence type="ECO:0000256" key="1">
    <source>
        <dbReference type="ARBA" id="ARBA00022679"/>
    </source>
</evidence>
<dbReference type="PATRIC" id="fig|137591.24.peg.96"/>
<accession>A0A0D1M4F9</accession>
<dbReference type="EC" id="2.4.1.-" evidence="4"/>
<evidence type="ECO:0000259" key="3">
    <source>
        <dbReference type="Pfam" id="PF26337"/>
    </source>
</evidence>
<dbReference type="AlphaFoldDB" id="A0A0D1M4F9"/>
<dbReference type="RefSeq" id="WP_043940490.1">
    <property type="nucleotide sequence ID" value="NZ_JWHT01000003.1"/>
</dbReference>
<reference evidence="4 5" key="1">
    <citation type="journal article" date="2015" name="Microbiology (Mosc.)">
        <title>Genomics of the Weissella cibaria species with an examination of its metabolic traits.</title>
        <authorList>
            <person name="Lynch K.M."/>
            <person name="Lucid A."/>
            <person name="Arendt E.K."/>
            <person name="Sleator R.D."/>
            <person name="Lucey B."/>
            <person name="Coffey A."/>
        </authorList>
    </citation>
    <scope>NUCLEOTIDE SEQUENCE [LARGE SCALE GENOMIC DNA]</scope>
    <source>
        <strain evidence="4 5">AB3b</strain>
    </source>
</reference>
<feature type="domain" description="Glucosyltransferase 3-like C-terminal" evidence="3">
    <location>
        <begin position="168"/>
        <end position="328"/>
    </location>
</feature>
<evidence type="ECO:0000313" key="4">
    <source>
        <dbReference type="EMBL" id="KIU25712.1"/>
    </source>
</evidence>
<protein>
    <submittedName>
        <fullName evidence="4">WbbI protein</fullName>
        <ecNumber evidence="4">2.4.1.-</ecNumber>
    </submittedName>
</protein>
<keyword evidence="1 4" id="KW-0808">Transferase</keyword>
<dbReference type="Proteomes" id="UP000032289">
    <property type="component" value="Unassembled WGS sequence"/>
</dbReference>
<dbReference type="GO" id="GO:0016757">
    <property type="term" value="F:glycosyltransferase activity"/>
    <property type="evidence" value="ECO:0007669"/>
    <property type="project" value="UniProtKB-KW"/>
</dbReference>
<dbReference type="Gene3D" id="3.40.50.2000">
    <property type="entry name" value="Glycogen Phosphorylase B"/>
    <property type="match status" value="2"/>
</dbReference>
<name>A0A0D1M4F9_9LACO</name>
<dbReference type="InterPro" id="IPR058592">
    <property type="entry name" value="Gtf3_C"/>
</dbReference>
<organism evidence="4 5">
    <name type="scientific">Weissella cibaria</name>
    <dbReference type="NCBI Taxonomy" id="137591"/>
    <lineage>
        <taxon>Bacteria</taxon>
        <taxon>Bacillati</taxon>
        <taxon>Bacillota</taxon>
        <taxon>Bacilli</taxon>
        <taxon>Lactobacillales</taxon>
        <taxon>Lactobacillaceae</taxon>
        <taxon>Weissella</taxon>
    </lineage>
</organism>